<reference evidence="1 2" key="1">
    <citation type="submission" date="2005-09" db="EMBL/GenBank/DDBJ databases">
        <authorList>
            <person name="Mural R.J."/>
            <person name="Li P.W."/>
            <person name="Adams M.D."/>
            <person name="Amanatides P.G."/>
            <person name="Baden-Tillson H."/>
            <person name="Barnstead M."/>
            <person name="Chin S.H."/>
            <person name="Dew I."/>
            <person name="Evans C.A."/>
            <person name="Ferriera S."/>
            <person name="Flanigan M."/>
            <person name="Fosler C."/>
            <person name="Glodek A."/>
            <person name="Gu Z."/>
            <person name="Holt R.A."/>
            <person name="Jennings D."/>
            <person name="Kraft C.L."/>
            <person name="Lu F."/>
            <person name="Nguyen T."/>
            <person name="Nusskern D.R."/>
            <person name="Pfannkoch C.M."/>
            <person name="Sitter C."/>
            <person name="Sutton G.G."/>
            <person name="Venter J.C."/>
            <person name="Wang Z."/>
            <person name="Woodage T."/>
            <person name="Zheng X.H."/>
            <person name="Zhong F."/>
        </authorList>
    </citation>
    <scope>NUCLEOTIDE SEQUENCE [LARGE SCALE GENOMIC DNA]</scope>
    <source>
        <strain>BN</strain>
        <strain evidence="2">Sprague-Dawley</strain>
    </source>
</reference>
<gene>
    <name evidence="1" type="ORF">rCG_46075</name>
</gene>
<evidence type="ECO:0000313" key="1">
    <source>
        <dbReference type="EMBL" id="EDM09517.1"/>
    </source>
</evidence>
<sequence length="61" mass="6585">MGETGALRDTSIVSSAIGLVLLTESAQRTQRTPVADPGAWCGKTSLMCAYMWLDWNLPSLL</sequence>
<name>A6ICY1_RAT</name>
<proteinExistence type="predicted"/>
<protein>
    <submittedName>
        <fullName evidence="1">RCG46075, isoform CRA_b</fullName>
    </submittedName>
</protein>
<accession>A6ICY1</accession>
<dbReference type="EMBL" id="CH473958">
    <property type="protein sequence ID" value="EDM09517.1"/>
    <property type="molecule type" value="Genomic_DNA"/>
</dbReference>
<dbReference type="AlphaFoldDB" id="A6ICY1"/>
<dbReference type="Proteomes" id="UP000234681">
    <property type="component" value="Chromosome 13"/>
</dbReference>
<organism evidence="1 2">
    <name type="scientific">Rattus norvegicus</name>
    <name type="common">Rat</name>
    <dbReference type="NCBI Taxonomy" id="10116"/>
    <lineage>
        <taxon>Eukaryota</taxon>
        <taxon>Metazoa</taxon>
        <taxon>Chordata</taxon>
        <taxon>Craniata</taxon>
        <taxon>Vertebrata</taxon>
        <taxon>Euteleostomi</taxon>
        <taxon>Mammalia</taxon>
        <taxon>Eutheria</taxon>
        <taxon>Euarchontoglires</taxon>
        <taxon>Glires</taxon>
        <taxon>Rodentia</taxon>
        <taxon>Myomorpha</taxon>
        <taxon>Muroidea</taxon>
        <taxon>Muridae</taxon>
        <taxon>Murinae</taxon>
        <taxon>Rattus</taxon>
    </lineage>
</organism>
<evidence type="ECO:0000313" key="2">
    <source>
        <dbReference type="Proteomes" id="UP000234681"/>
    </source>
</evidence>